<name>A0AAD7RVK6_9TELE</name>
<feature type="compositionally biased region" description="Polar residues" evidence="1">
    <location>
        <begin position="78"/>
        <end position="87"/>
    </location>
</feature>
<sequence length="147" mass="16323">MPSQRRTEEEMLPSEPSPHQGSSAGYLGSVAVTRKQLGASSAPAGSESVEALRYRRVKKTKKIATNNNNSKSKRKSGVCTSQTRQLHASQVLQPEEALYLRKKKKRSARQDPYARLSALLYRRPPRDDQKAILASMDTADPDTITLL</sequence>
<dbReference type="Proteomes" id="UP001221898">
    <property type="component" value="Unassembled WGS sequence"/>
</dbReference>
<accession>A0AAD7RVK6</accession>
<proteinExistence type="predicted"/>
<dbReference type="EMBL" id="JAINUG010000160">
    <property type="protein sequence ID" value="KAJ8391216.1"/>
    <property type="molecule type" value="Genomic_DNA"/>
</dbReference>
<evidence type="ECO:0000313" key="2">
    <source>
        <dbReference type="EMBL" id="KAJ8391216.1"/>
    </source>
</evidence>
<reference evidence="2" key="1">
    <citation type="journal article" date="2023" name="Science">
        <title>Genome structures resolve the early diversification of teleost fishes.</title>
        <authorList>
            <person name="Parey E."/>
            <person name="Louis A."/>
            <person name="Montfort J."/>
            <person name="Bouchez O."/>
            <person name="Roques C."/>
            <person name="Iampietro C."/>
            <person name="Lluch J."/>
            <person name="Castinel A."/>
            <person name="Donnadieu C."/>
            <person name="Desvignes T."/>
            <person name="Floi Bucao C."/>
            <person name="Jouanno E."/>
            <person name="Wen M."/>
            <person name="Mejri S."/>
            <person name="Dirks R."/>
            <person name="Jansen H."/>
            <person name="Henkel C."/>
            <person name="Chen W.J."/>
            <person name="Zahm M."/>
            <person name="Cabau C."/>
            <person name="Klopp C."/>
            <person name="Thompson A.W."/>
            <person name="Robinson-Rechavi M."/>
            <person name="Braasch I."/>
            <person name="Lecointre G."/>
            <person name="Bobe J."/>
            <person name="Postlethwait J.H."/>
            <person name="Berthelot C."/>
            <person name="Roest Crollius H."/>
            <person name="Guiguen Y."/>
        </authorList>
    </citation>
    <scope>NUCLEOTIDE SEQUENCE</scope>
    <source>
        <strain evidence="2">NC1722</strain>
    </source>
</reference>
<feature type="region of interest" description="Disordered" evidence="1">
    <location>
        <begin position="1"/>
        <end position="87"/>
    </location>
</feature>
<protein>
    <submittedName>
        <fullName evidence="2">Uncharacterized protein</fullName>
    </submittedName>
</protein>
<evidence type="ECO:0000256" key="1">
    <source>
        <dbReference type="SAM" id="MobiDB-lite"/>
    </source>
</evidence>
<comment type="caution">
    <text evidence="2">The sequence shown here is derived from an EMBL/GenBank/DDBJ whole genome shotgun (WGS) entry which is preliminary data.</text>
</comment>
<gene>
    <name evidence="2" type="ORF">AAFF_G00094830</name>
</gene>
<keyword evidence="3" id="KW-1185">Reference proteome</keyword>
<evidence type="ECO:0000313" key="3">
    <source>
        <dbReference type="Proteomes" id="UP001221898"/>
    </source>
</evidence>
<organism evidence="2 3">
    <name type="scientific">Aldrovandia affinis</name>
    <dbReference type="NCBI Taxonomy" id="143900"/>
    <lineage>
        <taxon>Eukaryota</taxon>
        <taxon>Metazoa</taxon>
        <taxon>Chordata</taxon>
        <taxon>Craniata</taxon>
        <taxon>Vertebrata</taxon>
        <taxon>Euteleostomi</taxon>
        <taxon>Actinopterygii</taxon>
        <taxon>Neopterygii</taxon>
        <taxon>Teleostei</taxon>
        <taxon>Notacanthiformes</taxon>
        <taxon>Halosauridae</taxon>
        <taxon>Aldrovandia</taxon>
    </lineage>
</organism>
<dbReference type="AlphaFoldDB" id="A0AAD7RVK6"/>
<feature type="region of interest" description="Disordered" evidence="1">
    <location>
        <begin position="102"/>
        <end position="122"/>
    </location>
</feature>